<dbReference type="PANTHER" id="PTHR12949">
    <property type="entry name" value="RNA POLYMERASE III DNA DIRECTED -RELATED"/>
    <property type="match status" value="1"/>
</dbReference>
<dbReference type="InterPro" id="IPR039748">
    <property type="entry name" value="RPC3"/>
</dbReference>
<evidence type="ECO:0000256" key="2">
    <source>
        <dbReference type="SAM" id="MobiDB-lite"/>
    </source>
</evidence>
<comment type="caution">
    <text evidence="4">The sequence shown here is derived from an EMBL/GenBank/DDBJ whole genome shotgun (WGS) entry which is preliminary data.</text>
</comment>
<accession>V8N4Q3</accession>
<evidence type="ECO:0000313" key="4">
    <source>
        <dbReference type="EMBL" id="ETE56512.1"/>
    </source>
</evidence>
<dbReference type="PANTHER" id="PTHR12949:SF0">
    <property type="entry name" value="DNA-DIRECTED RNA POLYMERASE III SUBUNIT RPC3"/>
    <property type="match status" value="1"/>
</dbReference>
<comment type="similarity">
    <text evidence="1">Belongs to the eukaryotic RPC3/POLR3C RNA polymerase subunit family.</text>
</comment>
<evidence type="ECO:0000313" key="5">
    <source>
        <dbReference type="Proteomes" id="UP000018936"/>
    </source>
</evidence>
<dbReference type="Proteomes" id="UP000018936">
    <property type="component" value="Unassembled WGS sequence"/>
</dbReference>
<dbReference type="GO" id="GO:0005666">
    <property type="term" value="C:RNA polymerase III complex"/>
    <property type="evidence" value="ECO:0007669"/>
    <property type="project" value="UniProtKB-UniRule"/>
</dbReference>
<dbReference type="InterPro" id="IPR036388">
    <property type="entry name" value="WH-like_DNA-bd_sf"/>
</dbReference>
<dbReference type="InterPro" id="IPR008806">
    <property type="entry name" value="RNA_pol_III_Rpc82_C"/>
</dbReference>
<keyword evidence="1" id="KW-0804">Transcription</keyword>
<dbReference type="GO" id="GO:0003697">
    <property type="term" value="F:single-stranded DNA binding"/>
    <property type="evidence" value="ECO:0007669"/>
    <property type="project" value="UniProtKB-UniRule"/>
</dbReference>
<feature type="non-terminal residue" evidence="4">
    <location>
        <position position="1"/>
    </location>
</feature>
<dbReference type="Pfam" id="PF05645">
    <property type="entry name" value="RNA_pol_Rpc82"/>
    <property type="match status" value="1"/>
</dbReference>
<comment type="function">
    <text evidence="1">DNA-dependent RNA polymerase catalyzes the transcription of DNA into RNA using the four ribonucleoside triphosphates as substrates. Specific core component of RNA polymerase III which synthesizes small RNAs, such as 5S rRNA and tRNAs.</text>
</comment>
<comment type="subunit">
    <text evidence="1">Component of the RNA polymerase III (Pol III) complex consisting of 17 subunits.</text>
</comment>
<evidence type="ECO:0000256" key="1">
    <source>
        <dbReference type="RuleBase" id="RU367076"/>
    </source>
</evidence>
<protein>
    <recommendedName>
        <fullName evidence="1">DNA-directed RNA polymerase III subunit RPC3</fullName>
        <shortName evidence="1">RNA polymerase III subunit C3</shortName>
    </recommendedName>
</protein>
<feature type="compositionally biased region" description="Polar residues" evidence="2">
    <location>
        <begin position="52"/>
        <end position="77"/>
    </location>
</feature>
<feature type="domain" description="RNA polymerase III Rpc82 C -terminal" evidence="3">
    <location>
        <begin position="2"/>
        <end position="68"/>
    </location>
</feature>
<proteinExistence type="inferred from homology"/>
<keyword evidence="1" id="KW-0240">DNA-directed RNA polymerase</keyword>
<keyword evidence="1" id="KW-0539">Nucleus</keyword>
<dbReference type="Gene3D" id="1.10.10.10">
    <property type="entry name" value="Winged helix-like DNA-binding domain superfamily/Winged helix DNA-binding domain"/>
    <property type="match status" value="1"/>
</dbReference>
<dbReference type="OrthoDB" id="272392at2759"/>
<comment type="subcellular location">
    <subcellularLocation>
        <location evidence="1">Nucleus</location>
    </subcellularLocation>
</comment>
<sequence length="85" mass="9507">PSADSGIFWQVNIDRFHQHFRDQAIVSAVANRMDQTSSEVVRTMLRMSEVTTSSNAPYTQPLSSNEVSPPLSTSSRGVSFYGQRR</sequence>
<gene>
    <name evidence="4" type="ORF">L345_17777</name>
</gene>
<organism evidence="4 5">
    <name type="scientific">Ophiophagus hannah</name>
    <name type="common">King cobra</name>
    <name type="synonym">Naja hannah</name>
    <dbReference type="NCBI Taxonomy" id="8665"/>
    <lineage>
        <taxon>Eukaryota</taxon>
        <taxon>Metazoa</taxon>
        <taxon>Chordata</taxon>
        <taxon>Craniata</taxon>
        <taxon>Vertebrata</taxon>
        <taxon>Euteleostomi</taxon>
        <taxon>Lepidosauria</taxon>
        <taxon>Squamata</taxon>
        <taxon>Bifurcata</taxon>
        <taxon>Unidentata</taxon>
        <taxon>Episquamata</taxon>
        <taxon>Toxicofera</taxon>
        <taxon>Serpentes</taxon>
        <taxon>Colubroidea</taxon>
        <taxon>Elapidae</taxon>
        <taxon>Elapinae</taxon>
        <taxon>Ophiophagus</taxon>
    </lineage>
</organism>
<dbReference type="GO" id="GO:0006351">
    <property type="term" value="P:DNA-templated transcription"/>
    <property type="evidence" value="ECO:0007669"/>
    <property type="project" value="InterPro"/>
</dbReference>
<evidence type="ECO:0000259" key="3">
    <source>
        <dbReference type="Pfam" id="PF05645"/>
    </source>
</evidence>
<name>V8N4Q3_OPHHA</name>
<keyword evidence="5" id="KW-1185">Reference proteome</keyword>
<dbReference type="AlphaFoldDB" id="V8N4Q3"/>
<dbReference type="EMBL" id="AZIM01019788">
    <property type="protein sequence ID" value="ETE56512.1"/>
    <property type="molecule type" value="Genomic_DNA"/>
</dbReference>
<reference evidence="4 5" key="1">
    <citation type="journal article" date="2013" name="Proc. Natl. Acad. Sci. U.S.A.">
        <title>The king cobra genome reveals dynamic gene evolution and adaptation in the snake venom system.</title>
        <authorList>
            <person name="Vonk F.J."/>
            <person name="Casewell N.R."/>
            <person name="Henkel C.V."/>
            <person name="Heimberg A.M."/>
            <person name="Jansen H.J."/>
            <person name="McCleary R.J."/>
            <person name="Kerkkamp H.M."/>
            <person name="Vos R.A."/>
            <person name="Guerreiro I."/>
            <person name="Calvete J.J."/>
            <person name="Wuster W."/>
            <person name="Woods A.E."/>
            <person name="Logan J.M."/>
            <person name="Harrison R.A."/>
            <person name="Castoe T.A."/>
            <person name="de Koning A.P."/>
            <person name="Pollock D.D."/>
            <person name="Yandell M."/>
            <person name="Calderon D."/>
            <person name="Renjifo C."/>
            <person name="Currier R.B."/>
            <person name="Salgado D."/>
            <person name="Pla D."/>
            <person name="Sanz L."/>
            <person name="Hyder A.S."/>
            <person name="Ribeiro J.M."/>
            <person name="Arntzen J.W."/>
            <person name="van den Thillart G.E."/>
            <person name="Boetzer M."/>
            <person name="Pirovano W."/>
            <person name="Dirks R.P."/>
            <person name="Spaink H.P."/>
            <person name="Duboule D."/>
            <person name="McGlinn E."/>
            <person name="Kini R.M."/>
            <person name="Richardson M.K."/>
        </authorList>
    </citation>
    <scope>NUCLEOTIDE SEQUENCE</scope>
    <source>
        <tissue evidence="4">Blood</tissue>
    </source>
</reference>
<feature type="region of interest" description="Disordered" evidence="2">
    <location>
        <begin position="52"/>
        <end position="85"/>
    </location>
</feature>